<feature type="coiled-coil region" evidence="1">
    <location>
        <begin position="472"/>
        <end position="586"/>
    </location>
</feature>
<name>A0A9P3CM00_9PEZI</name>
<feature type="region of interest" description="Disordered" evidence="2">
    <location>
        <begin position="223"/>
        <end position="276"/>
    </location>
</feature>
<dbReference type="GeneID" id="68289798"/>
<feature type="region of interest" description="Disordered" evidence="2">
    <location>
        <begin position="303"/>
        <end position="356"/>
    </location>
</feature>
<accession>A0A9P3CM00</accession>
<feature type="compositionally biased region" description="Low complexity" evidence="2">
    <location>
        <begin position="14"/>
        <end position="35"/>
    </location>
</feature>
<feature type="region of interest" description="Disordered" evidence="2">
    <location>
        <begin position="11"/>
        <end position="49"/>
    </location>
</feature>
<keyword evidence="5" id="KW-1185">Reference proteome</keyword>
<evidence type="ECO:0000259" key="3">
    <source>
        <dbReference type="Pfam" id="PF24554"/>
    </source>
</evidence>
<feature type="compositionally biased region" description="Polar residues" evidence="2">
    <location>
        <begin position="256"/>
        <end position="276"/>
    </location>
</feature>
<dbReference type="OrthoDB" id="5395440at2759"/>
<feature type="compositionally biased region" description="Basic and acidic residues" evidence="2">
    <location>
        <begin position="816"/>
        <end position="842"/>
    </location>
</feature>
<evidence type="ECO:0000313" key="4">
    <source>
        <dbReference type="EMBL" id="GIZ40903.1"/>
    </source>
</evidence>
<evidence type="ECO:0000313" key="5">
    <source>
        <dbReference type="Proteomes" id="UP000825890"/>
    </source>
</evidence>
<organism evidence="4 5">
    <name type="scientific">Cercospora kikuchii</name>
    <dbReference type="NCBI Taxonomy" id="84275"/>
    <lineage>
        <taxon>Eukaryota</taxon>
        <taxon>Fungi</taxon>
        <taxon>Dikarya</taxon>
        <taxon>Ascomycota</taxon>
        <taxon>Pezizomycotina</taxon>
        <taxon>Dothideomycetes</taxon>
        <taxon>Dothideomycetidae</taxon>
        <taxon>Mycosphaerellales</taxon>
        <taxon>Mycosphaerellaceae</taxon>
        <taxon>Cercospora</taxon>
    </lineage>
</organism>
<dbReference type="EMBL" id="BOLY01000002">
    <property type="protein sequence ID" value="GIZ40903.1"/>
    <property type="molecule type" value="Genomic_DNA"/>
</dbReference>
<feature type="coiled-coil region" evidence="1">
    <location>
        <begin position="690"/>
        <end position="724"/>
    </location>
</feature>
<dbReference type="InterPro" id="IPR056023">
    <property type="entry name" value="DUF7603"/>
</dbReference>
<feature type="region of interest" description="Disordered" evidence="2">
    <location>
        <begin position="784"/>
        <end position="842"/>
    </location>
</feature>
<dbReference type="Proteomes" id="UP000825890">
    <property type="component" value="Unassembled WGS sequence"/>
</dbReference>
<comment type="caution">
    <text evidence="4">The sequence shown here is derived from an EMBL/GenBank/DDBJ whole genome shotgun (WGS) entry which is preliminary data.</text>
</comment>
<dbReference type="Pfam" id="PF24554">
    <property type="entry name" value="DUF7603"/>
    <property type="match status" value="1"/>
</dbReference>
<protein>
    <recommendedName>
        <fullName evidence="3">DUF7603 domain-containing protein</fullName>
    </recommendedName>
</protein>
<feature type="compositionally biased region" description="Gly residues" evidence="2">
    <location>
        <begin position="319"/>
        <end position="336"/>
    </location>
</feature>
<feature type="compositionally biased region" description="Low complexity" evidence="2">
    <location>
        <begin position="337"/>
        <end position="346"/>
    </location>
</feature>
<sequence>MVIMDHYADHASATRPSITTTSTPRILHPPAATAAAPPPAHDLDHRHTTSAHAPFERDSLLHYSSSNYDSSGAASPTVTVANATGAPPATGFAARKKTSLAAINAPSFSAFRSQVPSTVRPNGHLAAFQQAKSPRAASFSIAEKASPRLADPHWRPYSLDIPLPVQTTPHAHRRQSSEVAGPLFGHEAVHARDDLDRSSYTIPAGYSTHDRSASIDSHIASTVPSSAYSSPRPSSPPFHAKHDNTISHAHKHSIASIDSNEQQFSDSGASRRSSMLSLSKAPTMTLQMDGVQRRLTDEELEAYSQGSAGSIKRPKSPTGAGGLGRFFGWNGSGGTEGTSSPTTTFSDRSLSPIPSPGVAKTLPIEMAGERVYARLTPPGLDVHKANASYFHNPDTPLLLGDSASNAHVRELERELKHISEELANSIRREMELEDELDHVRAEMPIIPQSEIGGRRSSDYFSDSGASSTKFPITDVDARLEQLDKKVRRVEQEKANIKLEMASKLQIELNRRRDLEELVRDLEDQLDKKENQQDLVVKVNELETTLDETRRRLGQEKMTKENFEDLYSATMEELKRFRNEAENLRNEVVPSLKSRLEGLEAEAADNQAVVYENSRLQQELAHLKGDSRHSRFNSIAEEGVANAGRMSMHRSGSLARNGSLRRVGSIKNDRAGATRERAGSLDGDKDTIDQRDALHKALQLLIKRYDRQQKEHERAMKKIVAAKDRAESSTPRRAVYAKEVSFLKAEVSTLRKRTEDALEQKWQYEKNLGGLKMDLDRAEQETRGLRNMLSDRDDLDPSSPSGGNEDDSQLKLTISRAENERDHAKQVANDYRERAKGADPETAKELMASASRMDELAVALEAQVQANTKLRERLAAAIAKGEKEQKLSTKRIEEMQKRLAGMEDSVLAAQQHSETTLANHDAQVKRIDEADTPALSRLTITIPDASKLSPVSPLLRVSPKLGSKKLSDTSLLEMSRTQLLERKVRELEGLLREAEEDVQHVVERVNSSQMEVAELQTERDAAFTQMRKLQAQIVEERERAEKFTK</sequence>
<feature type="coiled-coil region" evidence="1">
    <location>
        <begin position="976"/>
        <end position="1038"/>
    </location>
</feature>
<reference evidence="4 5" key="1">
    <citation type="submission" date="2021-01" db="EMBL/GenBank/DDBJ databases">
        <title>Cercospora kikuchii MAFF 305040 whole genome shotgun sequence.</title>
        <authorList>
            <person name="Kashiwa T."/>
            <person name="Suzuki T."/>
        </authorList>
    </citation>
    <scope>NUCLEOTIDE SEQUENCE [LARGE SCALE GENOMIC DNA]</scope>
    <source>
        <strain evidence="4 5">MAFF 305040</strain>
    </source>
</reference>
<dbReference type="RefSeq" id="XP_044655390.1">
    <property type="nucleotide sequence ID" value="XM_044799455.1"/>
</dbReference>
<evidence type="ECO:0000256" key="1">
    <source>
        <dbReference type="SAM" id="Coils"/>
    </source>
</evidence>
<keyword evidence="1" id="KW-0175">Coiled coil</keyword>
<dbReference type="AlphaFoldDB" id="A0A9P3CM00"/>
<evidence type="ECO:0000256" key="2">
    <source>
        <dbReference type="SAM" id="MobiDB-lite"/>
    </source>
</evidence>
<feature type="coiled-coil region" evidence="1">
    <location>
        <begin position="408"/>
        <end position="442"/>
    </location>
</feature>
<gene>
    <name evidence="4" type="ORF">CKM354_000422300</name>
</gene>
<proteinExistence type="predicted"/>
<feature type="domain" description="DUF7603" evidence="3">
    <location>
        <begin position="807"/>
        <end position="903"/>
    </location>
</feature>